<evidence type="ECO:0000256" key="8">
    <source>
        <dbReference type="ARBA" id="ARBA00023235"/>
    </source>
</evidence>
<feature type="domain" description="Metalloenzyme" evidence="14">
    <location>
        <begin position="3"/>
        <end position="489"/>
    </location>
</feature>
<dbReference type="HAMAP" id="MF_01038">
    <property type="entry name" value="GpmI"/>
    <property type="match status" value="1"/>
</dbReference>
<comment type="similarity">
    <text evidence="4 9">Belongs to the BPG-independent phosphoglycerate mutase family.</text>
</comment>
<feature type="binding site" evidence="9 13">
    <location>
        <position position="61"/>
    </location>
    <ligand>
        <name>Mn(2+)</name>
        <dbReference type="ChEBI" id="CHEBI:29035"/>
        <label>2</label>
    </ligand>
</feature>
<feature type="binding site" evidence="9 12">
    <location>
        <begin position="254"/>
        <end position="257"/>
    </location>
    <ligand>
        <name>substrate</name>
    </ligand>
</feature>
<feature type="active site" description="Phosphoserine intermediate" evidence="9 11">
    <location>
        <position position="61"/>
    </location>
</feature>
<evidence type="ECO:0000313" key="17">
    <source>
        <dbReference type="Proteomes" id="UP000028523"/>
    </source>
</evidence>
<keyword evidence="6 9" id="KW-0324">Glycolysis</keyword>
<dbReference type="Gene3D" id="3.40.720.10">
    <property type="entry name" value="Alkaline Phosphatase, subunit A"/>
    <property type="match status" value="1"/>
</dbReference>
<dbReference type="GO" id="GO:0004619">
    <property type="term" value="F:phosphoglycerate mutase activity"/>
    <property type="evidence" value="ECO:0007669"/>
    <property type="project" value="UniProtKB-UniRule"/>
</dbReference>
<dbReference type="PANTHER" id="PTHR31637:SF0">
    <property type="entry name" value="2,3-BISPHOSPHOGLYCERATE-INDEPENDENT PHOSPHOGLYCERATE MUTASE"/>
    <property type="match status" value="1"/>
</dbReference>
<dbReference type="AlphaFoldDB" id="A0A084U3M9"/>
<feature type="binding site" evidence="9 12">
    <location>
        <position position="328"/>
    </location>
    <ligand>
        <name>substrate</name>
    </ligand>
</feature>
<dbReference type="SUPFAM" id="SSF53649">
    <property type="entry name" value="Alkaline phosphatase-like"/>
    <property type="match status" value="1"/>
</dbReference>
<dbReference type="PIRSF" id="PIRSF001492">
    <property type="entry name" value="IPGAM"/>
    <property type="match status" value="1"/>
</dbReference>
<comment type="catalytic activity">
    <reaction evidence="1 9">
        <text>(2R)-2-phosphoglycerate = (2R)-3-phosphoglycerate</text>
        <dbReference type="Rhea" id="RHEA:15901"/>
        <dbReference type="ChEBI" id="CHEBI:58272"/>
        <dbReference type="ChEBI" id="CHEBI:58289"/>
        <dbReference type="EC" id="5.4.2.12"/>
    </reaction>
</comment>
<dbReference type="InterPro" id="IPR036646">
    <property type="entry name" value="PGAM_B_sf"/>
</dbReference>
<dbReference type="NCBIfam" id="TIGR01307">
    <property type="entry name" value="pgm_bpd_ind"/>
    <property type="match status" value="1"/>
</dbReference>
<keyword evidence="8 9" id="KW-0413">Isomerase</keyword>
<keyword evidence="5 9" id="KW-0479">Metal-binding</keyword>
<keyword evidence="7 9" id="KW-0464">Manganese</keyword>
<dbReference type="Proteomes" id="UP000028523">
    <property type="component" value="Unassembled WGS sequence"/>
</dbReference>
<dbReference type="GO" id="GO:0030145">
    <property type="term" value="F:manganese ion binding"/>
    <property type="evidence" value="ECO:0007669"/>
    <property type="project" value="UniProtKB-UniRule"/>
</dbReference>
<evidence type="ECO:0000256" key="9">
    <source>
        <dbReference type="HAMAP-Rule" id="MF_01038"/>
    </source>
</evidence>
<accession>A0A084U3M9</accession>
<dbReference type="Gene3D" id="3.40.1450.10">
    <property type="entry name" value="BPG-independent phosphoglycerate mutase, domain B"/>
    <property type="match status" value="1"/>
</dbReference>
<evidence type="ECO:0000256" key="10">
    <source>
        <dbReference type="NCBIfam" id="TIGR01307"/>
    </source>
</evidence>
<comment type="pathway">
    <text evidence="3 9">Carbohydrate degradation; glycolysis; pyruvate from D-glyceraldehyde 3-phosphate: step 3/5.</text>
</comment>
<dbReference type="InterPro" id="IPR006124">
    <property type="entry name" value="Metalloenzyme"/>
</dbReference>
<dbReference type="CDD" id="cd16010">
    <property type="entry name" value="iPGM"/>
    <property type="match status" value="1"/>
</dbReference>
<sequence length="502" mass="56470">MKKPIVLAILDGYGHLNKNKGNAIFNAKTPCMDMLIKEYPNLLLQASGKYVGLPEGQIGNSEVGHLNIGAGRIVYTGLSLINKDIEEDNFKNNKVLNEAFEFVKKNNSTLHIMGLLSPGGVHSNQLHIFKIIEAASKNNLIPVVHIFGDGRDVEPKSIKNYITSLNDVLKTYGGKIGTISGRFYAMDRDKRFERTELAYKTLLGDNNNFYEDALNYIDSQYDQNITDEFLVPATKKDSSVYIKDNDAIIFANFRPDRARQLSHLFIGSQLYQEKPYKSLNNIYFATMMNYEGIEPSGVLYPTVVLKNTIGEIFEKNNIKQLRIAETEKYAHVTFFMDGGAEISFKNEDKILIPSPKVTTYDLAPNMSAIEITDKLLTVVDQYDAVILNYANADMVGHTGDYQKTVESIECLDKQIERLYKKVKELNGTLFITADHGNAEEMIDDNGNKITKHTTNPVPFIITDKNIKLNDVDANLSNIAPTILEYMNIDIPSEMTSKSLLKK</sequence>
<protein>
    <recommendedName>
        <fullName evidence="9 10">2,3-bisphosphoglycerate-independent phosphoglycerate mutase</fullName>
        <shortName evidence="9">BPG-independent PGAM</shortName>
        <shortName evidence="9">Phosphoglyceromutase</shortName>
        <shortName evidence="9">iPGM</shortName>
        <ecNumber evidence="9 10">5.4.2.12</ecNumber>
    </recommendedName>
</protein>
<evidence type="ECO:0000256" key="4">
    <source>
        <dbReference type="ARBA" id="ARBA00008819"/>
    </source>
</evidence>
<gene>
    <name evidence="9 16" type="primary">gpmI</name>
    <name evidence="16" type="ORF">P271_409</name>
</gene>
<dbReference type="GO" id="GO:0006007">
    <property type="term" value="P:glucose catabolic process"/>
    <property type="evidence" value="ECO:0007669"/>
    <property type="project" value="InterPro"/>
</dbReference>
<dbReference type="EC" id="5.4.2.12" evidence="9 10"/>
<dbReference type="UniPathway" id="UPA00109">
    <property type="reaction ID" value="UER00186"/>
</dbReference>
<evidence type="ECO:0000256" key="3">
    <source>
        <dbReference type="ARBA" id="ARBA00004798"/>
    </source>
</evidence>
<feature type="binding site" evidence="9 13">
    <location>
        <position position="452"/>
    </location>
    <ligand>
        <name>Mn(2+)</name>
        <dbReference type="ChEBI" id="CHEBI:29035"/>
        <label>1</label>
    </ligand>
</feature>
<feature type="binding site" evidence="9 13">
    <location>
        <position position="11"/>
    </location>
    <ligand>
        <name>Mn(2+)</name>
        <dbReference type="ChEBI" id="CHEBI:29035"/>
        <label>2</label>
    </ligand>
</feature>
<evidence type="ECO:0000259" key="14">
    <source>
        <dbReference type="Pfam" id="PF01676"/>
    </source>
</evidence>
<comment type="function">
    <text evidence="2 9">Catalyzes the interconversion of 2-phosphoglycerate and 3-phosphoglycerate.</text>
</comment>
<organism evidence="16 17">
    <name type="scientific">Malacoplasma iowae DK-CPA</name>
    <dbReference type="NCBI Taxonomy" id="1394179"/>
    <lineage>
        <taxon>Bacteria</taxon>
        <taxon>Bacillati</taxon>
        <taxon>Mycoplasmatota</taxon>
        <taxon>Mycoplasmoidales</taxon>
        <taxon>Mycoplasmoidaceae</taxon>
        <taxon>Malacoplasma</taxon>
    </lineage>
</organism>
<dbReference type="Pfam" id="PF06415">
    <property type="entry name" value="iPGM_N"/>
    <property type="match status" value="1"/>
</dbReference>
<feature type="binding site" evidence="9 13">
    <location>
        <position position="435"/>
    </location>
    <ligand>
        <name>Mn(2+)</name>
        <dbReference type="ChEBI" id="CHEBI:29035"/>
        <label>2</label>
    </ligand>
</feature>
<evidence type="ECO:0000256" key="13">
    <source>
        <dbReference type="PIRSR" id="PIRSR001492-3"/>
    </source>
</evidence>
<evidence type="ECO:0000259" key="15">
    <source>
        <dbReference type="Pfam" id="PF06415"/>
    </source>
</evidence>
<dbReference type="Pfam" id="PF01676">
    <property type="entry name" value="Metalloenzyme"/>
    <property type="match status" value="1"/>
</dbReference>
<comment type="cofactor">
    <cofactor evidence="9">
        <name>Mn(2+)</name>
        <dbReference type="ChEBI" id="CHEBI:29035"/>
    </cofactor>
    <text evidence="9">Binds 2 manganese ions per subunit.</text>
</comment>
<dbReference type="SUPFAM" id="SSF64158">
    <property type="entry name" value="2,3-Bisphosphoglycerate-independent phosphoglycerate mutase, substrate-binding domain"/>
    <property type="match status" value="1"/>
</dbReference>
<feature type="binding site" evidence="9 13">
    <location>
        <position position="393"/>
    </location>
    <ligand>
        <name>Mn(2+)</name>
        <dbReference type="ChEBI" id="CHEBI:29035"/>
        <label>1</label>
    </ligand>
</feature>
<evidence type="ECO:0000256" key="5">
    <source>
        <dbReference type="ARBA" id="ARBA00022723"/>
    </source>
</evidence>
<feature type="binding site" evidence="9 12">
    <location>
        <begin position="151"/>
        <end position="152"/>
    </location>
    <ligand>
        <name>substrate</name>
    </ligand>
</feature>
<dbReference type="EMBL" id="AWQU01000078">
    <property type="protein sequence ID" value="KFB07565.1"/>
    <property type="molecule type" value="Genomic_DNA"/>
</dbReference>
<feature type="binding site" evidence="9 12">
    <location>
        <position position="122"/>
    </location>
    <ligand>
        <name>substrate</name>
    </ligand>
</feature>
<evidence type="ECO:0000313" key="16">
    <source>
        <dbReference type="EMBL" id="KFB07565.1"/>
    </source>
</evidence>
<evidence type="ECO:0000256" key="11">
    <source>
        <dbReference type="PIRSR" id="PIRSR001492-1"/>
    </source>
</evidence>
<comment type="subunit">
    <text evidence="9">Monomer.</text>
</comment>
<feature type="binding site" evidence="9 13">
    <location>
        <position position="397"/>
    </location>
    <ligand>
        <name>Mn(2+)</name>
        <dbReference type="ChEBI" id="CHEBI:29035"/>
        <label>1</label>
    </ligand>
</feature>
<keyword evidence="17" id="KW-1185">Reference proteome</keyword>
<evidence type="ECO:0000256" key="12">
    <source>
        <dbReference type="PIRSR" id="PIRSR001492-2"/>
    </source>
</evidence>
<feature type="binding site" evidence="9 12">
    <location>
        <position position="182"/>
    </location>
    <ligand>
        <name>substrate</name>
    </ligand>
</feature>
<name>A0A084U3M9_MALIO</name>
<dbReference type="FunFam" id="3.40.1450.10:FF:000002">
    <property type="entry name" value="2,3-bisphosphoglycerate-independent phosphoglycerate mutase"/>
    <property type="match status" value="1"/>
</dbReference>
<evidence type="ECO:0000256" key="7">
    <source>
        <dbReference type="ARBA" id="ARBA00023211"/>
    </source>
</evidence>
<dbReference type="RefSeq" id="WP_036451994.1">
    <property type="nucleotide sequence ID" value="NZ_AWQU01000078.1"/>
</dbReference>
<dbReference type="InterPro" id="IPR011258">
    <property type="entry name" value="BPG-indep_PGM_N"/>
</dbReference>
<dbReference type="PANTHER" id="PTHR31637">
    <property type="entry name" value="2,3-BISPHOSPHOGLYCERATE-INDEPENDENT PHOSPHOGLYCERATE MUTASE"/>
    <property type="match status" value="1"/>
</dbReference>
<comment type="caution">
    <text evidence="16">The sequence shown here is derived from an EMBL/GenBank/DDBJ whole genome shotgun (WGS) entry which is preliminary data.</text>
</comment>
<proteinExistence type="inferred from homology"/>
<feature type="binding site" evidence="9 13">
    <location>
        <position position="434"/>
    </location>
    <ligand>
        <name>Mn(2+)</name>
        <dbReference type="ChEBI" id="CHEBI:29035"/>
        <label>2</label>
    </ligand>
</feature>
<reference evidence="16 17" key="1">
    <citation type="journal article" date="2014" name="PLoS ONE">
        <title>Reduction of Hydrogen Peroxide Accumulation and Toxicity by a Catalase from Mycoplasma iowae.</title>
        <authorList>
            <person name="Pritchard R.E."/>
            <person name="Prassinos A.J."/>
            <person name="Osborne J.D."/>
            <person name="Raviv Z."/>
            <person name="Balish M.F."/>
        </authorList>
    </citation>
    <scope>NUCLEOTIDE SEQUENCE [LARGE SCALE GENOMIC DNA]</scope>
    <source>
        <strain evidence="16 17">DK-CPA</strain>
    </source>
</reference>
<evidence type="ECO:0000256" key="6">
    <source>
        <dbReference type="ARBA" id="ARBA00023152"/>
    </source>
</evidence>
<dbReference type="GO" id="GO:0006096">
    <property type="term" value="P:glycolytic process"/>
    <property type="evidence" value="ECO:0007669"/>
    <property type="project" value="UniProtKB-UniRule"/>
</dbReference>
<evidence type="ECO:0000256" key="2">
    <source>
        <dbReference type="ARBA" id="ARBA00002315"/>
    </source>
</evidence>
<dbReference type="InterPro" id="IPR005995">
    <property type="entry name" value="Pgm_bpd_ind"/>
</dbReference>
<dbReference type="GO" id="GO:0005829">
    <property type="term" value="C:cytosol"/>
    <property type="evidence" value="ECO:0007669"/>
    <property type="project" value="TreeGrafter"/>
</dbReference>
<dbReference type="InterPro" id="IPR017850">
    <property type="entry name" value="Alkaline_phosphatase_core_sf"/>
</dbReference>
<feature type="domain" description="BPG-independent PGAM N-terminal" evidence="15">
    <location>
        <begin position="81"/>
        <end position="291"/>
    </location>
</feature>
<feature type="binding site" evidence="9 12">
    <location>
        <position position="188"/>
    </location>
    <ligand>
        <name>substrate</name>
    </ligand>
</feature>
<evidence type="ECO:0000256" key="1">
    <source>
        <dbReference type="ARBA" id="ARBA00000370"/>
    </source>
</evidence>